<keyword evidence="2" id="KW-1185">Reference proteome</keyword>
<accession>A0ABQ6IE13</accession>
<dbReference type="SUPFAM" id="SSF159245">
    <property type="entry name" value="AttH-like"/>
    <property type="match status" value="1"/>
</dbReference>
<reference evidence="2" key="1">
    <citation type="journal article" date="2019" name="Int. J. Syst. Evol. Microbiol.">
        <title>The Global Catalogue of Microorganisms (GCM) 10K type strain sequencing project: providing services to taxonomists for standard genome sequencing and annotation.</title>
        <authorList>
            <consortium name="The Broad Institute Genomics Platform"/>
            <consortium name="The Broad Institute Genome Sequencing Center for Infectious Disease"/>
            <person name="Wu L."/>
            <person name="Ma J."/>
        </authorList>
    </citation>
    <scope>NUCLEOTIDE SEQUENCE [LARGE SCALE GENOMIC DNA]</scope>
    <source>
        <strain evidence="2">NBRC 112299</strain>
    </source>
</reference>
<organism evidence="1 2">
    <name type="scientific">Demequina litorisediminis</name>
    <dbReference type="NCBI Taxonomy" id="1849022"/>
    <lineage>
        <taxon>Bacteria</taxon>
        <taxon>Bacillati</taxon>
        <taxon>Actinomycetota</taxon>
        <taxon>Actinomycetes</taxon>
        <taxon>Micrococcales</taxon>
        <taxon>Demequinaceae</taxon>
        <taxon>Demequina</taxon>
    </lineage>
</organism>
<evidence type="ECO:0000313" key="2">
    <source>
        <dbReference type="Proteomes" id="UP001157125"/>
    </source>
</evidence>
<dbReference type="PANTHER" id="PTHR35309">
    <property type="match status" value="1"/>
</dbReference>
<gene>
    <name evidence="1" type="ORF">GCM10025876_14310</name>
</gene>
<evidence type="ECO:0008006" key="3">
    <source>
        <dbReference type="Google" id="ProtNLM"/>
    </source>
</evidence>
<comment type="caution">
    <text evidence="1">The sequence shown here is derived from an EMBL/GenBank/DDBJ whole genome shotgun (WGS) entry which is preliminary data.</text>
</comment>
<proteinExistence type="predicted"/>
<sequence>MLDGVTGDSWYEAFPAQDFLADPRRFDVAIARNRFGERGIDVGLEGSGLAGRVDFTSPLDPWPVTPTAPGVMGRYAWVPVMECYHGLLSFGHDLSGTLTLGGRHLDFSGGRGYLEKDWGRAFPAAYVWMQSNHFSVLGLSLSASIAIVPWGRTRFRGFIVGLRTPEGLHRFATYTGAQVTMLEIDDAEVKWRLTSPQGESLELVAERRRGGSSMPPFAPRCTVAWKKRSTLASMCGWPMRRER</sequence>
<evidence type="ECO:0000313" key="1">
    <source>
        <dbReference type="EMBL" id="GMA35227.1"/>
    </source>
</evidence>
<dbReference type="InterPro" id="IPR025893">
    <property type="entry name" value="Tocopherol_cyclase"/>
</dbReference>
<protein>
    <recommendedName>
        <fullName evidence="3">Tocopherol cyclase</fullName>
    </recommendedName>
</protein>
<dbReference type="EMBL" id="BSUN01000001">
    <property type="protein sequence ID" value="GMA35227.1"/>
    <property type="molecule type" value="Genomic_DNA"/>
</dbReference>
<dbReference type="Proteomes" id="UP001157125">
    <property type="component" value="Unassembled WGS sequence"/>
</dbReference>
<dbReference type="Pfam" id="PF14249">
    <property type="entry name" value="Tocopherol_cycl"/>
    <property type="match status" value="1"/>
</dbReference>
<name>A0ABQ6IE13_9MICO</name>
<dbReference type="PANTHER" id="PTHR35309:SF4">
    <property type="entry name" value="TOCOPHEROL CYCLASE"/>
    <property type="match status" value="1"/>
</dbReference>